<keyword evidence="1" id="KW-0472">Membrane</keyword>
<dbReference type="STRING" id="138074.SYMBAF_20138"/>
<reference evidence="3" key="3">
    <citation type="submission" date="2020-04" db="EMBL/GenBank/DDBJ databases">
        <title>Genomic Insight into Nascent Stage of Mutualistic Insect Bacterial Symbioses through the Bacterial Symbiont Serratia symbiotica.</title>
        <authorList>
            <person name="Renoz F."/>
            <person name="Foray V."/>
            <person name="Ambroise J."/>
            <person name="Baa-Puyoulet P."/>
            <person name="Bearzatto B."/>
            <person name="Mendez G.L."/>
            <person name="Vanderpoorten A."/>
            <person name="Mahillon J."/>
            <person name="Gala J.-L."/>
            <person name="Calevro F."/>
            <person name="Hance T."/>
        </authorList>
    </citation>
    <scope>NUCLEOTIDE SEQUENCE</scope>
    <source>
        <strain evidence="3">CWBI-2.3</strain>
    </source>
</reference>
<reference evidence="3" key="2">
    <citation type="submission" date="2014-06" db="EMBL/GenBank/DDBJ databases">
        <authorList>
            <person name="Foray V.V."/>
        </authorList>
    </citation>
    <scope>NUCLEOTIDE SEQUENCE</scope>
    <source>
        <strain evidence="3">CWBI-2.3</strain>
    </source>
</reference>
<keyword evidence="1" id="KW-0812">Transmembrane</keyword>
<dbReference type="EMBL" id="CP050855">
    <property type="protein sequence ID" value="QLH62013.1"/>
    <property type="molecule type" value="Genomic_DNA"/>
</dbReference>
<sequence length="80" mass="9257">MTIDMAFNLAIGIIAFLGGLWVRTLQEDIKGVRGDLMNVRQDYQRREDAQRDMTLVTGMMQDIKNSVQRIENKLDRKADK</sequence>
<evidence type="ECO:0008006" key="5">
    <source>
        <dbReference type="Google" id="ProtNLM"/>
    </source>
</evidence>
<gene>
    <name evidence="2" type="ORF">SYMBAF_02355</name>
    <name evidence="3" type="ORF">SYMBAF_09195</name>
</gene>
<evidence type="ECO:0000313" key="2">
    <source>
        <dbReference type="EMBL" id="QLH62013.1"/>
    </source>
</evidence>
<keyword evidence="1" id="KW-1133">Transmembrane helix</keyword>
<evidence type="ECO:0000313" key="4">
    <source>
        <dbReference type="Proteomes" id="UP000042738"/>
    </source>
</evidence>
<dbReference type="RefSeq" id="WP_040264933.1">
    <property type="nucleotide sequence ID" value="NZ_CAXKXZ010000049.1"/>
</dbReference>
<dbReference type="GeneID" id="93736669"/>
<feature type="transmembrane region" description="Helical" evidence="1">
    <location>
        <begin position="6"/>
        <end position="25"/>
    </location>
</feature>
<proteinExistence type="predicted"/>
<organism evidence="3 4">
    <name type="scientific">Serratia symbiotica</name>
    <dbReference type="NCBI Taxonomy" id="138074"/>
    <lineage>
        <taxon>Bacteria</taxon>
        <taxon>Pseudomonadati</taxon>
        <taxon>Pseudomonadota</taxon>
        <taxon>Gammaproteobacteria</taxon>
        <taxon>Enterobacterales</taxon>
        <taxon>Yersiniaceae</taxon>
        <taxon>Serratia</taxon>
    </lineage>
</organism>
<dbReference type="Proteomes" id="UP000042738">
    <property type="component" value="Chromosome"/>
</dbReference>
<dbReference type="AlphaFoldDB" id="A0A068Z194"/>
<protein>
    <recommendedName>
        <fullName evidence="5">Holin</fullName>
    </recommendedName>
</protein>
<dbReference type="EMBL" id="CP050855">
    <property type="protein sequence ID" value="QLH63065.1"/>
    <property type="molecule type" value="Genomic_DNA"/>
</dbReference>
<evidence type="ECO:0000256" key="1">
    <source>
        <dbReference type="SAM" id="Phobius"/>
    </source>
</evidence>
<evidence type="ECO:0000313" key="3">
    <source>
        <dbReference type="EMBL" id="QLH63065.1"/>
    </source>
</evidence>
<name>A0A068Z194_9GAMM</name>
<accession>A0A068Z194</accession>
<reference evidence="3 4" key="1">
    <citation type="journal article" date="2014" name="Genome Announc.">
        <title>Whole-Genome Sequence of Serratia symbiotica Strain CWBI-2.3T, a Free-Living Symbiont of the Black Bean Aphid Aphis fabae.</title>
        <authorList>
            <person name="Foray V."/>
            <person name="Grigorescu A.S."/>
            <person name="Sabri A."/>
            <person name="Haubruge E."/>
            <person name="Lognay G."/>
            <person name="Francis F."/>
            <person name="Fauconnier M.L."/>
            <person name="Hance T."/>
            <person name="Thonart P."/>
        </authorList>
    </citation>
    <scope>NUCLEOTIDE SEQUENCE [LARGE SCALE GENOMIC DNA]</scope>
    <source>
        <strain evidence="3">CWBI-2.3</strain>
    </source>
</reference>